<dbReference type="Proteomes" id="UP000186551">
    <property type="component" value="Unassembled WGS sequence"/>
</dbReference>
<keyword evidence="2" id="KW-0472">Membrane</keyword>
<evidence type="ECO:0000313" key="3">
    <source>
        <dbReference type="EMBL" id="OKL41538.1"/>
    </source>
</evidence>
<keyword evidence="2" id="KW-1133">Transmembrane helix</keyword>
<comment type="caution">
    <text evidence="3">The sequence shown here is derived from an EMBL/GenBank/DDBJ whole genome shotgun (WGS) entry which is preliminary data.</text>
</comment>
<dbReference type="AlphaFoldDB" id="A0A1Q5PH23"/>
<gene>
    <name evidence="3" type="ORF">A3841_10855</name>
</gene>
<organism evidence="3 4">
    <name type="scientific">Pontibacter flavimaris</name>
    <dbReference type="NCBI Taxonomy" id="1797110"/>
    <lineage>
        <taxon>Bacteria</taxon>
        <taxon>Pseudomonadati</taxon>
        <taxon>Bacteroidota</taxon>
        <taxon>Cytophagia</taxon>
        <taxon>Cytophagales</taxon>
        <taxon>Hymenobacteraceae</taxon>
        <taxon>Pontibacter</taxon>
    </lineage>
</organism>
<keyword evidence="4" id="KW-1185">Reference proteome</keyword>
<feature type="transmembrane region" description="Helical" evidence="2">
    <location>
        <begin position="59"/>
        <end position="80"/>
    </location>
</feature>
<dbReference type="STRING" id="1797110.A3841_10855"/>
<evidence type="ECO:0000256" key="2">
    <source>
        <dbReference type="SAM" id="Phobius"/>
    </source>
</evidence>
<dbReference type="RefSeq" id="WP_073850948.1">
    <property type="nucleotide sequence ID" value="NZ_LVWA01000003.1"/>
</dbReference>
<proteinExistence type="predicted"/>
<protein>
    <submittedName>
        <fullName evidence="3">Uncharacterized protein</fullName>
    </submittedName>
</protein>
<accession>A0A1Q5PH23</accession>
<sequence length="301" mass="32272">MKPEDIDKLFKERLGHTSPTPPADLWNRLQTRMEAGEEKPVILLTPEAEQKKEGKQRYLWIYSAVAATLSLLLAVGVVFFNINSGTPEISGTITKYDGTLPEQSTVVEPILIPAPEATAKESMMAEAADENLPETEKKLTPQATDEPTPASTLSKKPVKQLTLAKATPKAAPQPGKAKATVQEVTMEDAQPAIAANTTSEAPAVEVAPVTQPAAVASANLNAEPVEIIIKRAVATQTAMPEETEQLGSGNSRKALARNIFKQVRNLASGDGVELEELGIRADRVALETQIGKQKISKVINL</sequence>
<reference evidence="3 4" key="1">
    <citation type="submission" date="2016-03" db="EMBL/GenBank/DDBJ databases">
        <title>Genome sequence of Pontibacter sp. nov., of the family cytophagaceae, isolated from marine sediment of the Yellow Sea, China.</title>
        <authorList>
            <person name="Zhang G."/>
            <person name="Zhang R."/>
        </authorList>
    </citation>
    <scope>NUCLEOTIDE SEQUENCE [LARGE SCALE GENOMIC DNA]</scope>
    <source>
        <strain evidence="3 4">S10-8</strain>
    </source>
</reference>
<evidence type="ECO:0000313" key="4">
    <source>
        <dbReference type="Proteomes" id="UP000186551"/>
    </source>
</evidence>
<dbReference type="EMBL" id="LVWA01000003">
    <property type="protein sequence ID" value="OKL41538.1"/>
    <property type="molecule type" value="Genomic_DNA"/>
</dbReference>
<name>A0A1Q5PH23_9BACT</name>
<keyword evidence="2" id="KW-0812">Transmembrane</keyword>
<dbReference type="OrthoDB" id="849204at2"/>
<feature type="region of interest" description="Disordered" evidence="1">
    <location>
        <begin position="1"/>
        <end position="21"/>
    </location>
</feature>
<feature type="compositionally biased region" description="Polar residues" evidence="1">
    <location>
        <begin position="141"/>
        <end position="154"/>
    </location>
</feature>
<feature type="region of interest" description="Disordered" evidence="1">
    <location>
        <begin position="125"/>
        <end position="158"/>
    </location>
</feature>
<evidence type="ECO:0000256" key="1">
    <source>
        <dbReference type="SAM" id="MobiDB-lite"/>
    </source>
</evidence>
<feature type="compositionally biased region" description="Basic and acidic residues" evidence="1">
    <location>
        <begin position="1"/>
        <end position="15"/>
    </location>
</feature>